<accession>B2FM80</accession>
<proteinExistence type="predicted"/>
<dbReference type="EMBL" id="AM743169">
    <property type="protein sequence ID" value="CAQ45448.1"/>
    <property type="molecule type" value="Genomic_DNA"/>
</dbReference>
<protein>
    <submittedName>
        <fullName evidence="1">Uncharacterized protein</fullName>
    </submittedName>
</protein>
<gene>
    <name evidence="1" type="ordered locus">Smlt1930</name>
</gene>
<dbReference type="HOGENOM" id="CLU_1884656_0_0_6"/>
<sequence>MHLLKEVAVSLKNSGQGVSSLTSPVWGARLLHLSDQVLDPSLQSGWIWMSRDERMDPQIHGCLLTMDCFHVLSDRLELPADAMLEGVEVNCKLLQICHGCLRLVFGLGCTPILPAGVPALTTEDSHALDRRNLAA</sequence>
<name>B2FM80_STRMK</name>
<dbReference type="EnsemblBacteria" id="CAQ45448">
    <property type="protein sequence ID" value="CAQ45448"/>
    <property type="gene ID" value="Smlt1930"/>
</dbReference>
<dbReference type="AlphaFoldDB" id="B2FM80"/>
<organism evidence="1 2">
    <name type="scientific">Stenotrophomonas maltophilia (strain K279a)</name>
    <dbReference type="NCBI Taxonomy" id="522373"/>
    <lineage>
        <taxon>Bacteria</taxon>
        <taxon>Pseudomonadati</taxon>
        <taxon>Pseudomonadota</taxon>
        <taxon>Gammaproteobacteria</taxon>
        <taxon>Lysobacterales</taxon>
        <taxon>Lysobacteraceae</taxon>
        <taxon>Stenotrophomonas</taxon>
        <taxon>Stenotrophomonas maltophilia group</taxon>
    </lineage>
</organism>
<reference evidence="1 2" key="1">
    <citation type="journal article" date="2008" name="Genome Biol.">
        <title>The complete genome, comparative and functional analysis of Stenotrophomonas maltophilia reveals an organism heavily shielded by drug resistance determinants.</title>
        <authorList>
            <person name="Crossman L.C."/>
            <person name="Gould V.C."/>
            <person name="Dow J.M."/>
            <person name="Vernikos G.S."/>
            <person name="Okazaki A."/>
            <person name="Sebaihia M."/>
            <person name="Saunders D."/>
            <person name="Arrowsmith C."/>
            <person name="Carver T."/>
            <person name="Peters N."/>
            <person name="Adlem E."/>
            <person name="Kerhornou A."/>
            <person name="Lord A."/>
            <person name="Murphy L."/>
            <person name="Seeger K."/>
            <person name="Squares R."/>
            <person name="Rutter S."/>
            <person name="Quail M.A."/>
            <person name="Rajandream M.A."/>
            <person name="Harris D."/>
            <person name="Churcher C."/>
            <person name="Bentley S.D."/>
            <person name="Parkhill J."/>
            <person name="Thomson N.R."/>
            <person name="Avison M.B."/>
        </authorList>
    </citation>
    <scope>NUCLEOTIDE SEQUENCE [LARGE SCALE GENOMIC DNA]</scope>
    <source>
        <strain evidence="1 2">K279a</strain>
    </source>
</reference>
<evidence type="ECO:0000313" key="2">
    <source>
        <dbReference type="Proteomes" id="UP000008840"/>
    </source>
</evidence>
<keyword evidence="2" id="KW-1185">Reference proteome</keyword>
<dbReference type="Proteomes" id="UP000008840">
    <property type="component" value="Chromosome"/>
</dbReference>
<dbReference type="KEGG" id="sml:Smlt1930"/>
<evidence type="ECO:0000313" key="1">
    <source>
        <dbReference type="EMBL" id="CAQ45448.1"/>
    </source>
</evidence>